<dbReference type="EMBL" id="VVYY01000019">
    <property type="protein sequence ID" value="KAA5394670.1"/>
    <property type="molecule type" value="Genomic_DNA"/>
</dbReference>
<dbReference type="EMBL" id="CP126056">
    <property type="protein sequence ID" value="WHX09955.1"/>
    <property type="molecule type" value="Genomic_DNA"/>
</dbReference>
<evidence type="ECO:0000313" key="5">
    <source>
        <dbReference type="EMBL" id="MBV3125582.1"/>
    </source>
</evidence>
<dbReference type="SUPFAM" id="SSF53927">
    <property type="entry name" value="Cytidine deaminase-like"/>
    <property type="match status" value="1"/>
</dbReference>
<evidence type="ECO:0000313" key="11">
    <source>
        <dbReference type="EMBL" id="TDB02438.1"/>
    </source>
</evidence>
<dbReference type="Proteomes" id="UP000777173">
    <property type="component" value="Unassembled WGS sequence"/>
</dbReference>
<dbReference type="Pfam" id="PF08973">
    <property type="entry name" value="TM1506"/>
    <property type="match status" value="1"/>
</dbReference>
<dbReference type="RefSeq" id="WP_007832949.1">
    <property type="nucleotide sequence ID" value="NZ_BAABYF010000001.1"/>
</dbReference>
<dbReference type="Proteomes" id="UP001055104">
    <property type="component" value="Unassembled WGS sequence"/>
</dbReference>
<dbReference type="EMBL" id="JAWDEV010000004">
    <property type="protein sequence ID" value="MDU0269574.1"/>
    <property type="molecule type" value="Genomic_DNA"/>
</dbReference>
<dbReference type="EMBL" id="SLTX01000001">
    <property type="protein sequence ID" value="TDB09284.1"/>
    <property type="molecule type" value="Genomic_DNA"/>
</dbReference>
<evidence type="ECO:0000313" key="20">
    <source>
        <dbReference type="Proteomes" id="UP000481616"/>
    </source>
</evidence>
<evidence type="ECO:0000313" key="15">
    <source>
        <dbReference type="EMBL" id="WHX09955.1"/>
    </source>
</evidence>
<evidence type="ECO:0000313" key="2">
    <source>
        <dbReference type="EMBL" id="KAA5382815.1"/>
    </source>
</evidence>
<dbReference type="EMBL" id="SLTX01000002">
    <property type="protein sequence ID" value="TDB04093.1"/>
    <property type="molecule type" value="Genomic_DNA"/>
</dbReference>
<dbReference type="KEGG" id="bdo:EL88_22285"/>
<dbReference type="eggNOG" id="ENOG50332RU">
    <property type="taxonomic scope" value="Bacteria"/>
</dbReference>
<evidence type="ECO:0000313" key="4">
    <source>
        <dbReference type="EMBL" id="KAA5402778.1"/>
    </source>
</evidence>
<evidence type="ECO:0000313" key="3">
    <source>
        <dbReference type="EMBL" id="KAA5394670.1"/>
    </source>
</evidence>
<dbReference type="EMBL" id="SLTX01000002">
    <property type="protein sequence ID" value="TDB04120.1"/>
    <property type="molecule type" value="Genomic_DNA"/>
</dbReference>
<evidence type="ECO:0000313" key="21">
    <source>
        <dbReference type="Proteomes" id="UP000500949"/>
    </source>
</evidence>
<dbReference type="EMBL" id="SLTU01000006">
    <property type="protein sequence ID" value="TDA71191.1"/>
    <property type="molecule type" value="Genomic_DNA"/>
</dbReference>
<dbReference type="EMBL" id="BQOB01000001">
    <property type="protein sequence ID" value="GKH79789.1"/>
    <property type="molecule type" value="Genomic_DNA"/>
</dbReference>
<reference evidence="15" key="6">
    <citation type="journal article" date="2023" name="Nat. Commun.">
        <title>Identification of a novel Human Milk Oligosaccharides utilization cluster in the infant gut commensal Bacteroides dorei.</title>
        <authorList>
            <person name="Kijner S."/>
            <person name="Ennis D."/>
            <person name="Shmorak S."/>
            <person name="Florentin A."/>
            <person name="Yassour M."/>
        </authorList>
    </citation>
    <scope>NUCLEOTIDE SEQUENCE</scope>
    <source>
        <strain evidence="15">2</strain>
    </source>
</reference>
<evidence type="ECO:0000313" key="9">
    <source>
        <dbReference type="EMBL" id="TDA71191.1"/>
    </source>
</evidence>
<sequence>MDKLIKLLHEGNYSCVIKNKEISTFTQRGITDLYDLLNTDPAFLRGAQIADKVIGKAAAVLMVLGRVQEVYTDIISEPALVLLRRANIKLDCMQVVPRIQNRDRTGWCPLETLCYEENSLEILYSIIHDFVERMRNNL</sequence>
<dbReference type="KEGG" id="bdh:GV66_03100"/>
<evidence type="ECO:0000313" key="10">
    <source>
        <dbReference type="EMBL" id="TDB02272.1"/>
    </source>
</evidence>
<protein>
    <submittedName>
        <fullName evidence="8">DUF1893 domain-containing protein</fullName>
    </submittedName>
</protein>
<dbReference type="Proteomes" id="UP000294527">
    <property type="component" value="Unassembled WGS sequence"/>
</dbReference>
<gene>
    <name evidence="1" type="ORF">CE91St7_06730</name>
    <name evidence="9" type="ORF">E1I98_24875</name>
    <name evidence="8" type="ORF">E1I98_25850</name>
    <name evidence="14" type="ORF">E1J06_19030</name>
    <name evidence="12" type="ORF">E1J06_23465</name>
    <name evidence="13" type="ORF">E1J06_23675</name>
    <name evidence="11" type="ORF">E1J06_25385</name>
    <name evidence="10" type="ORF">E1J06_25760</name>
    <name evidence="4" type="ORF">F2Y51_17445</name>
    <name evidence="3" type="ORF">F2Y58_18030</name>
    <name evidence="2" type="ORF">F2Y61_12810</name>
    <name evidence="7" type="ORF">GKD17_19215</name>
    <name evidence="5" type="ORF">KSU80_20755</name>
    <name evidence="15" type="ORF">QNN11_22850</name>
    <name evidence="6" type="ORF">RVH45_06600</name>
</gene>
<name>A0A076IYH3_9BACT</name>
<dbReference type="AlphaFoldDB" id="A0A076IYH3"/>
<evidence type="ECO:0000313" key="6">
    <source>
        <dbReference type="EMBL" id="MDU0269574.1"/>
    </source>
</evidence>
<dbReference type="Proteomes" id="UP000441162">
    <property type="component" value="Unassembled WGS sequence"/>
</dbReference>
<evidence type="ECO:0000313" key="19">
    <source>
        <dbReference type="Proteomes" id="UP000441162"/>
    </source>
</evidence>
<evidence type="ECO:0000313" key="1">
    <source>
        <dbReference type="EMBL" id="GKH79789.1"/>
    </source>
</evidence>
<dbReference type="Proteomes" id="UP000500949">
    <property type="component" value="Chromosome"/>
</dbReference>
<reference evidence="16 17" key="2">
    <citation type="journal article" date="2019" name="Nat. Microbiol.">
        <title>Genomic variation and strain-specific functional adaptation in the human gut microbiome during early life.</title>
        <authorList>
            <person name="Vatanen T."/>
            <person name="Plichta D.R."/>
            <person name="Somani J."/>
            <person name="Munch P.C."/>
            <person name="Arthur T.D."/>
            <person name="Hall A.B."/>
            <person name="Rudolf S."/>
            <person name="Oakeley E.J."/>
            <person name="Ke X."/>
            <person name="Young R.A."/>
            <person name="Haiser H.J."/>
            <person name="Kolde R."/>
            <person name="Yassour M."/>
            <person name="Luopajarvi K."/>
            <person name="Siljander H."/>
            <person name="Virtanen S.M."/>
            <person name="Ilonen J."/>
            <person name="Uibo R."/>
            <person name="Tillmann V."/>
            <person name="Mokurov S."/>
            <person name="Dorshakova N."/>
            <person name="Porter J.A."/>
            <person name="McHardy A.C."/>
            <person name="Lahdesmaki H."/>
            <person name="Vlamakis H."/>
            <person name="Huttenhower C."/>
            <person name="Knip M."/>
            <person name="Xavier R.J."/>
        </authorList>
    </citation>
    <scope>NUCLEOTIDE SEQUENCE [LARGE SCALE GENOMIC DNA]</scope>
    <source>
        <strain evidence="8 16">RJX1047</strain>
        <strain evidence="10 17">RJX1052</strain>
    </source>
</reference>
<dbReference type="GO" id="GO:0003824">
    <property type="term" value="F:catalytic activity"/>
    <property type="evidence" value="ECO:0007669"/>
    <property type="project" value="InterPro"/>
</dbReference>
<reference evidence="5" key="4">
    <citation type="submission" date="2021-06" db="EMBL/GenBank/DDBJ databases">
        <title>Collection of gut derived symbiotic bacterial strains cultured from healthy donors.</title>
        <authorList>
            <person name="Lin H."/>
            <person name="Littmann E."/>
            <person name="Pamer E.G."/>
        </authorList>
    </citation>
    <scope>NUCLEOTIDE SEQUENCE</scope>
    <source>
        <strain evidence="5">MSK.5.10</strain>
    </source>
</reference>
<dbReference type="EMBL" id="VVZB01000005">
    <property type="protein sequence ID" value="KAA5382815.1"/>
    <property type="molecule type" value="Genomic_DNA"/>
</dbReference>
<evidence type="ECO:0000313" key="8">
    <source>
        <dbReference type="EMBL" id="TDA70978.1"/>
    </source>
</evidence>
<dbReference type="Proteomes" id="UP000481616">
    <property type="component" value="Unassembled WGS sequence"/>
</dbReference>
<accession>A0A076IYH3</accession>
<dbReference type="InterPro" id="IPR016193">
    <property type="entry name" value="Cytidine_deaminase-like"/>
</dbReference>
<dbReference type="EMBL" id="JAHOAX010000032">
    <property type="protein sequence ID" value="MBV3125582.1"/>
    <property type="molecule type" value="Genomic_DNA"/>
</dbReference>
<reference evidence="7 21" key="3">
    <citation type="submission" date="2019-11" db="EMBL/GenBank/DDBJ databases">
        <title>Complete genome sequence of Bacteroides dorei DSM 17855.</title>
        <authorList>
            <person name="Russell J.T."/>
        </authorList>
    </citation>
    <scope>NUCLEOTIDE SEQUENCE [LARGE SCALE GENOMIC DNA]</scope>
    <source>
        <strain evidence="7 21">DSM 17855</strain>
    </source>
</reference>
<evidence type="ECO:0000313" key="14">
    <source>
        <dbReference type="EMBL" id="TDB09284.1"/>
    </source>
</evidence>
<dbReference type="EMBL" id="SLTU01000009">
    <property type="protein sequence ID" value="TDA70978.1"/>
    <property type="molecule type" value="Genomic_DNA"/>
</dbReference>
<dbReference type="Proteomes" id="UP000294834">
    <property type="component" value="Unassembled WGS sequence"/>
</dbReference>
<evidence type="ECO:0000313" key="16">
    <source>
        <dbReference type="Proteomes" id="UP000294527"/>
    </source>
</evidence>
<evidence type="ECO:0000313" key="13">
    <source>
        <dbReference type="EMBL" id="TDB04120.1"/>
    </source>
</evidence>
<dbReference type="Proteomes" id="UP001177934">
    <property type="component" value="Chromosome"/>
</dbReference>
<dbReference type="EMBL" id="VVZA01000019">
    <property type="protein sequence ID" value="KAA5402778.1"/>
    <property type="molecule type" value="Genomic_DNA"/>
</dbReference>
<organism evidence="8 16">
    <name type="scientific">Phocaeicola dorei</name>
    <dbReference type="NCBI Taxonomy" id="357276"/>
    <lineage>
        <taxon>Bacteria</taxon>
        <taxon>Pseudomonadati</taxon>
        <taxon>Bacteroidota</taxon>
        <taxon>Bacteroidia</taxon>
        <taxon>Bacteroidales</taxon>
        <taxon>Bacteroidaceae</taxon>
        <taxon>Phocaeicola</taxon>
    </lineage>
</organism>
<dbReference type="Gene3D" id="3.40.140.30">
    <property type="entry name" value="Hypothetical protein TM1506"/>
    <property type="match status" value="1"/>
</dbReference>
<reference evidence="18 19" key="1">
    <citation type="journal article" date="2019" name="Nat. Med.">
        <title>A library of human gut bacterial isolates paired with longitudinal multiomics data enables mechanistic microbiome research.</title>
        <authorList>
            <person name="Poyet M."/>
            <person name="Groussin M."/>
            <person name="Gibbons S.M."/>
            <person name="Avila-Pacheco J."/>
            <person name="Jiang X."/>
            <person name="Kearney S.M."/>
            <person name="Perrotta A.R."/>
            <person name="Berdy B."/>
            <person name="Zhao S."/>
            <person name="Lieberman T.D."/>
            <person name="Swanson P.K."/>
            <person name="Smith M."/>
            <person name="Roesemann S."/>
            <person name="Alexander J.E."/>
            <person name="Rich S.A."/>
            <person name="Livny J."/>
            <person name="Vlamakis H."/>
            <person name="Clish C."/>
            <person name="Bullock K."/>
            <person name="Deik A."/>
            <person name="Scott J."/>
            <person name="Pierce K.A."/>
            <person name="Xavier R.J."/>
            <person name="Alm E.J."/>
        </authorList>
    </citation>
    <scope>NUCLEOTIDE SEQUENCE [LARGE SCALE GENOMIC DNA]</scope>
    <source>
        <strain evidence="3 20">BIOML-A1</strain>
        <strain evidence="4 19">BIOML-A4</strain>
        <strain evidence="2 18">BIOML-A5</strain>
    </source>
</reference>
<dbReference type="GeneID" id="93448800"/>
<evidence type="ECO:0000313" key="17">
    <source>
        <dbReference type="Proteomes" id="UP000294834"/>
    </source>
</evidence>
<reference evidence="6" key="7">
    <citation type="submission" date="2023-10" db="EMBL/GenBank/DDBJ databases">
        <title>Genome of Potential pathogenic bacteria in Crohn's disease.</title>
        <authorList>
            <person name="Rodriguez-Palacios A."/>
        </authorList>
    </citation>
    <scope>NUCLEOTIDE SEQUENCE</scope>
    <source>
        <strain evidence="6">CavFT-hAR62</strain>
    </source>
</reference>
<dbReference type="InterPro" id="IPR037081">
    <property type="entry name" value="Hyp_TM1506"/>
</dbReference>
<dbReference type="EMBL" id="SLTX01000009">
    <property type="protein sequence ID" value="TDB02272.1"/>
    <property type="molecule type" value="Genomic_DNA"/>
</dbReference>
<evidence type="ECO:0000313" key="7">
    <source>
        <dbReference type="EMBL" id="QJR78342.1"/>
    </source>
</evidence>
<dbReference type="EMBL" id="CP046176">
    <property type="protein sequence ID" value="QJR78342.1"/>
    <property type="molecule type" value="Genomic_DNA"/>
</dbReference>
<proteinExistence type="predicted"/>
<dbReference type="EMBL" id="SLTX01000006">
    <property type="protein sequence ID" value="TDB02438.1"/>
    <property type="molecule type" value="Genomic_DNA"/>
</dbReference>
<dbReference type="Proteomes" id="UP000347681">
    <property type="component" value="Unassembled WGS sequence"/>
</dbReference>
<dbReference type="InterPro" id="IPR015067">
    <property type="entry name" value="DUF1893_TM1506-like"/>
</dbReference>
<evidence type="ECO:0000313" key="12">
    <source>
        <dbReference type="EMBL" id="TDB04093.1"/>
    </source>
</evidence>
<reference evidence="1" key="5">
    <citation type="submission" date="2022-01" db="EMBL/GenBank/DDBJ databases">
        <title>Novel bile acid biosynthetic pathways are enriched in the microbiome of centenarians.</title>
        <authorList>
            <person name="Sato Y."/>
            <person name="Atarashi K."/>
            <person name="Plichta R.D."/>
            <person name="Arai Y."/>
            <person name="Sasajima S."/>
            <person name="Kearney M.S."/>
            <person name="Suda W."/>
            <person name="Takeshita K."/>
            <person name="Sasaki T."/>
            <person name="Okamoto S."/>
            <person name="Skelly N.A."/>
            <person name="Okamura Y."/>
            <person name="Vlamakis H."/>
            <person name="Li Y."/>
            <person name="Tanoue T."/>
            <person name="Takei H."/>
            <person name="Nittono H."/>
            <person name="Narushima S."/>
            <person name="Irie J."/>
            <person name="Itoh H."/>
            <person name="Moriya K."/>
            <person name="Sugiura Y."/>
            <person name="Suematsu M."/>
            <person name="Moritoki N."/>
            <person name="Shibata S."/>
            <person name="Littman R.D."/>
            <person name="Fischbach A.M."/>
            <person name="Uwamino Y."/>
            <person name="Inoue T."/>
            <person name="Honda A."/>
            <person name="Hattori M."/>
            <person name="Murai T."/>
            <person name="Xavier J.R."/>
            <person name="Hirose N."/>
            <person name="Honda K."/>
        </authorList>
    </citation>
    <scope>NUCLEOTIDE SEQUENCE</scope>
    <source>
        <strain evidence="1">CE91-St7</strain>
    </source>
</reference>
<evidence type="ECO:0000313" key="18">
    <source>
        <dbReference type="Proteomes" id="UP000347681"/>
    </source>
</evidence>
<dbReference type="Proteomes" id="UP001181086">
    <property type="component" value="Unassembled WGS sequence"/>
</dbReference>